<keyword evidence="3" id="KW-0238">DNA-binding</keyword>
<dbReference type="Gene3D" id="3.40.50.300">
    <property type="entry name" value="P-loop containing nucleotide triphosphate hydrolases"/>
    <property type="match status" value="2"/>
</dbReference>
<dbReference type="GO" id="GO:0017116">
    <property type="term" value="F:single-stranded DNA helicase activity"/>
    <property type="evidence" value="ECO:0007669"/>
    <property type="project" value="TreeGrafter"/>
</dbReference>
<dbReference type="RefSeq" id="WP_283408130.1">
    <property type="nucleotide sequence ID" value="NZ_FXUF01000002.1"/>
</dbReference>
<dbReference type="PANTHER" id="PTHR43788">
    <property type="entry name" value="DNA2/NAM7 HELICASE FAMILY MEMBER"/>
    <property type="match status" value="1"/>
</dbReference>
<comment type="similarity">
    <text evidence="3">Belongs to the RecD family. RecD2 subfamily.</text>
</comment>
<dbReference type="SUPFAM" id="SSF47781">
    <property type="entry name" value="RuvA domain 2-like"/>
    <property type="match status" value="1"/>
</dbReference>
<evidence type="ECO:0000259" key="4">
    <source>
        <dbReference type="SMART" id="SM00278"/>
    </source>
</evidence>
<feature type="domain" description="AAA+ ATPase" evidence="5">
    <location>
        <begin position="328"/>
        <end position="442"/>
    </location>
</feature>
<dbReference type="Gene3D" id="1.10.10.2220">
    <property type="match status" value="1"/>
</dbReference>
<dbReference type="GO" id="GO:0005524">
    <property type="term" value="F:ATP binding"/>
    <property type="evidence" value="ECO:0007669"/>
    <property type="project" value="UniProtKB-UniRule"/>
</dbReference>
<dbReference type="Pfam" id="PF18335">
    <property type="entry name" value="SH3_13"/>
    <property type="match status" value="1"/>
</dbReference>
<dbReference type="InterPro" id="IPR041451">
    <property type="entry name" value="RecD2_SH13"/>
</dbReference>
<dbReference type="InterPro" id="IPR003583">
    <property type="entry name" value="Hlx-hairpin-Hlx_DNA-bd_motif"/>
</dbReference>
<proteinExistence type="inferred from homology"/>
<dbReference type="Pfam" id="PF23139">
    <property type="entry name" value="OB_YrrC"/>
    <property type="match status" value="1"/>
</dbReference>
<keyword evidence="7" id="KW-1185">Reference proteome</keyword>
<dbReference type="GO" id="GO:0006281">
    <property type="term" value="P:DNA repair"/>
    <property type="evidence" value="ECO:0007669"/>
    <property type="project" value="InterPro"/>
</dbReference>
<dbReference type="Gene3D" id="2.30.30.940">
    <property type="match status" value="1"/>
</dbReference>
<feature type="domain" description="Helix-hairpin-helix DNA-binding motif class 1" evidence="4">
    <location>
        <begin position="118"/>
        <end position="137"/>
    </location>
</feature>
<keyword evidence="3" id="KW-0378">Hydrolase</keyword>
<keyword evidence="1 3" id="KW-0547">Nucleotide-binding</keyword>
<dbReference type="AlphaFoldDB" id="A0AA46AHZ2"/>
<organism evidence="6 7">
    <name type="scientific">Anoxynatronum buryatiense</name>
    <dbReference type="NCBI Taxonomy" id="489973"/>
    <lineage>
        <taxon>Bacteria</taxon>
        <taxon>Bacillati</taxon>
        <taxon>Bacillota</taxon>
        <taxon>Clostridia</taxon>
        <taxon>Eubacteriales</taxon>
        <taxon>Clostridiaceae</taxon>
        <taxon>Anoxynatronum</taxon>
    </lineage>
</organism>
<dbReference type="SMART" id="SM00278">
    <property type="entry name" value="HhH1"/>
    <property type="match status" value="2"/>
</dbReference>
<dbReference type="InterPro" id="IPR029493">
    <property type="entry name" value="RecD2-like_HHH"/>
</dbReference>
<evidence type="ECO:0000313" key="7">
    <source>
        <dbReference type="Proteomes" id="UP001158066"/>
    </source>
</evidence>
<dbReference type="InterPro" id="IPR027785">
    <property type="entry name" value="UvrD-like_helicase_C"/>
</dbReference>
<dbReference type="GO" id="GO:0006310">
    <property type="term" value="P:DNA recombination"/>
    <property type="evidence" value="ECO:0007669"/>
    <property type="project" value="InterPro"/>
</dbReference>
<dbReference type="Proteomes" id="UP001158066">
    <property type="component" value="Unassembled WGS sequence"/>
</dbReference>
<evidence type="ECO:0000256" key="1">
    <source>
        <dbReference type="ARBA" id="ARBA00022741"/>
    </source>
</evidence>
<comment type="caution">
    <text evidence="6">The sequence shown here is derived from an EMBL/GenBank/DDBJ whole genome shotgun (WGS) entry which is preliminary data.</text>
</comment>
<keyword evidence="3" id="KW-0347">Helicase</keyword>
<evidence type="ECO:0000256" key="3">
    <source>
        <dbReference type="HAMAP-Rule" id="MF_01488"/>
    </source>
</evidence>
<dbReference type="GO" id="GO:0003677">
    <property type="term" value="F:DNA binding"/>
    <property type="evidence" value="ECO:0007669"/>
    <property type="project" value="UniProtKB-UniRule"/>
</dbReference>
<dbReference type="SUPFAM" id="SSF52540">
    <property type="entry name" value="P-loop containing nucleoside triphosphate hydrolases"/>
    <property type="match status" value="2"/>
</dbReference>
<dbReference type="PANTHER" id="PTHR43788:SF6">
    <property type="entry name" value="DNA HELICASE B"/>
    <property type="match status" value="1"/>
</dbReference>
<keyword evidence="3" id="KW-0413">Isomerase</keyword>
<dbReference type="Pfam" id="PF13245">
    <property type="entry name" value="AAA_19"/>
    <property type="match status" value="1"/>
</dbReference>
<dbReference type="Gene3D" id="1.10.150.20">
    <property type="entry name" value="5' to 3' exonuclease, C-terminal subdomain"/>
    <property type="match status" value="1"/>
</dbReference>
<keyword evidence="2 3" id="KW-0067">ATP-binding</keyword>
<dbReference type="CDD" id="cd18809">
    <property type="entry name" value="SF1_C_RecD"/>
    <property type="match status" value="1"/>
</dbReference>
<feature type="binding site" evidence="3">
    <location>
        <begin position="339"/>
        <end position="343"/>
    </location>
    <ligand>
        <name>ATP</name>
        <dbReference type="ChEBI" id="CHEBI:30616"/>
    </ligand>
</feature>
<evidence type="ECO:0000256" key="2">
    <source>
        <dbReference type="ARBA" id="ARBA00022840"/>
    </source>
</evidence>
<dbReference type="InterPro" id="IPR003593">
    <property type="entry name" value="AAA+_ATPase"/>
</dbReference>
<feature type="domain" description="Helix-hairpin-helix DNA-binding motif class 1" evidence="4">
    <location>
        <begin position="182"/>
        <end position="201"/>
    </location>
</feature>
<dbReference type="NCBIfam" id="TIGR01448">
    <property type="entry name" value="recD_rel"/>
    <property type="match status" value="1"/>
</dbReference>
<dbReference type="EMBL" id="FXUF01000002">
    <property type="protein sequence ID" value="SMP44721.1"/>
    <property type="molecule type" value="Genomic_DNA"/>
</dbReference>
<dbReference type="HAMAP" id="MF_01488">
    <property type="entry name" value="RecD2"/>
    <property type="match status" value="1"/>
</dbReference>
<comment type="function">
    <text evidence="3">DNA-dependent ATPase and ATP-dependent 5'-3' DNA helicase. Has no activity on blunt DNA or DNA with 3'-overhangs, requires at least 10 bases of 5'-ssDNA for helicase activity.</text>
</comment>
<dbReference type="EC" id="5.6.2.3" evidence="3"/>
<dbReference type="Pfam" id="PF13538">
    <property type="entry name" value="UvrD_C_2"/>
    <property type="match status" value="1"/>
</dbReference>
<dbReference type="InterPro" id="IPR027417">
    <property type="entry name" value="P-loop_NTPase"/>
</dbReference>
<name>A0AA46AHZ2_9CLOT</name>
<evidence type="ECO:0000259" key="5">
    <source>
        <dbReference type="SMART" id="SM00382"/>
    </source>
</evidence>
<dbReference type="InterPro" id="IPR010994">
    <property type="entry name" value="RuvA_2-like"/>
</dbReference>
<gene>
    <name evidence="3" type="primary">recD2</name>
    <name evidence="6" type="ORF">SAMN06296020_102221</name>
</gene>
<protein>
    <recommendedName>
        <fullName evidence="3">ATP-dependent RecD2 DNA helicase</fullName>
        <ecNumber evidence="3">5.6.2.3</ecNumber>
    </recommendedName>
    <alternativeName>
        <fullName evidence="3">DNA 5'-3' helicase subunit RecD2</fullName>
    </alternativeName>
</protein>
<sequence length="722" mass="81586">METVKALVERVTYQNPENGYCVLKVKMPGHRDLITFVGTMGSVSVGAVLEARGDWKTDTRFGRQFEVTEYREKIPATLHGLEKYLGSGLIKGVGPVNAKRIVQFFREETMDVLEKTPERLIEIPGIGKKRATIIREAWDEQKEVKNVMLFLQSHGVSTAYAVKIFKIYREKSVALVQENPYRLAEDIWGIGFKTADKIASNLGFTHDHPARIMAGILYVINELSGDGHCYATPDELTQAGIKILEVSSTQMADGIHQLITEKKLVETDGGELYLPVFYHSEEGVARRISRMIQKPSPFHLSEEEILQRLPRKMNYDVIQQRAVTTAIQSKCMVLTGGPGTGKTTTTMAILSVFESLGARIQLCAPTGRAAKRLAETTRREAKTIHRMLEFKPGEGFKKNEEHPLNCDVLIIDEASMLDIILTYHLVKALREEAVVIFVGDVDQLPSVGPGNVLKDLISSQCVSVVQLERIFRQAKGSLIVTNAHRINQGEFPYLSGKGRRDFFFLESDDPEKIPGQILELCQKRLPAYYQIDPVQDIQVLCPMQRGSTGTHQLNRLMQETLNPQTNTIQFGQTVYRIHDKVMQIRNNYDKNVYNGDIGRISGIDQTNRVVYIHFDGQTVEYQLSEMDEVVLAYAMTVHKSQGSEYPIVIAPLTTQHFMMLQRNLLYTCVTRAKKVFVLIGTKRAIAMAIKNNRVTQRNTRLAQRLQYYCQQAESSFETSSIE</sequence>
<dbReference type="SMART" id="SM00382">
    <property type="entry name" value="AAA"/>
    <property type="match status" value="1"/>
</dbReference>
<dbReference type="InterPro" id="IPR006345">
    <property type="entry name" value="RecD2"/>
</dbReference>
<dbReference type="CDD" id="cd17933">
    <property type="entry name" value="DEXSc_RecD-like"/>
    <property type="match status" value="1"/>
</dbReference>
<comment type="catalytic activity">
    <reaction evidence="3">
        <text>ATP + H2O = ADP + phosphate + H(+)</text>
        <dbReference type="Rhea" id="RHEA:13065"/>
        <dbReference type="ChEBI" id="CHEBI:15377"/>
        <dbReference type="ChEBI" id="CHEBI:15378"/>
        <dbReference type="ChEBI" id="CHEBI:30616"/>
        <dbReference type="ChEBI" id="CHEBI:43474"/>
        <dbReference type="ChEBI" id="CHEBI:456216"/>
        <dbReference type="EC" id="5.6.2.3"/>
    </reaction>
</comment>
<evidence type="ECO:0000313" key="6">
    <source>
        <dbReference type="EMBL" id="SMP44721.1"/>
    </source>
</evidence>
<dbReference type="GO" id="GO:0016787">
    <property type="term" value="F:hydrolase activity"/>
    <property type="evidence" value="ECO:0007669"/>
    <property type="project" value="UniProtKB-KW"/>
</dbReference>
<dbReference type="Pfam" id="PF14520">
    <property type="entry name" value="HHH_5"/>
    <property type="match status" value="1"/>
</dbReference>
<reference evidence="6" key="1">
    <citation type="submission" date="2017-05" db="EMBL/GenBank/DDBJ databases">
        <authorList>
            <person name="Varghese N."/>
            <person name="Submissions S."/>
        </authorList>
    </citation>
    <scope>NUCLEOTIDE SEQUENCE</scope>
    <source>
        <strain evidence="6">Su22</strain>
    </source>
</reference>
<dbReference type="GO" id="GO:0043139">
    <property type="term" value="F:5'-3' DNA helicase activity"/>
    <property type="evidence" value="ECO:0007669"/>
    <property type="project" value="UniProtKB-UniRule"/>
</dbReference>
<dbReference type="InterPro" id="IPR050534">
    <property type="entry name" value="Coronavir_polyprotein_1ab"/>
</dbReference>
<dbReference type="InterPro" id="IPR055446">
    <property type="entry name" value="RecD2_N_OB"/>
</dbReference>
<accession>A0AA46AHZ2</accession>
<dbReference type="Pfam" id="PF14490">
    <property type="entry name" value="HHH_RecD2"/>
    <property type="match status" value="1"/>
</dbReference>
<dbReference type="GO" id="GO:0009338">
    <property type="term" value="C:exodeoxyribonuclease V complex"/>
    <property type="evidence" value="ECO:0007669"/>
    <property type="project" value="TreeGrafter"/>
</dbReference>